<protein>
    <submittedName>
        <fullName evidence="2">Uncharacterized protein</fullName>
    </submittedName>
</protein>
<gene>
    <name evidence="2" type="ORF">K0M31_013664</name>
</gene>
<keyword evidence="3" id="KW-1185">Reference proteome</keyword>
<feature type="region of interest" description="Disordered" evidence="1">
    <location>
        <begin position="1"/>
        <end position="79"/>
    </location>
</feature>
<dbReference type="EMBL" id="JAHYIQ010000038">
    <property type="protein sequence ID" value="KAK1119168.1"/>
    <property type="molecule type" value="Genomic_DNA"/>
</dbReference>
<name>A0AA40FIH0_9HYME</name>
<accession>A0AA40FIH0</accession>
<evidence type="ECO:0000313" key="3">
    <source>
        <dbReference type="Proteomes" id="UP001177670"/>
    </source>
</evidence>
<dbReference type="AlphaFoldDB" id="A0AA40FIH0"/>
<evidence type="ECO:0000313" key="2">
    <source>
        <dbReference type="EMBL" id="KAK1119168.1"/>
    </source>
</evidence>
<comment type="caution">
    <text evidence="2">The sequence shown here is derived from an EMBL/GenBank/DDBJ whole genome shotgun (WGS) entry which is preliminary data.</text>
</comment>
<sequence>MSRASASGIAMGIGHVGSREAGRNPGASPQPPCNNNNDDRTDNREDEDDGVTASIIKPRPRDNRISSGGQGGRGCRRTIRRDTRAKFSRQSAWNSFNASLHTREDLTKLREMSGFVARELFCRRKSKFASDIERNDIPTLNRSRIDFFRIEKFHLEVALDELSSDDTRPFPIADVSPIRTNFPNFTIVVRIFKALRTCHPRGTM</sequence>
<dbReference type="Proteomes" id="UP001177670">
    <property type="component" value="Unassembled WGS sequence"/>
</dbReference>
<reference evidence="2" key="1">
    <citation type="submission" date="2021-10" db="EMBL/GenBank/DDBJ databases">
        <title>Melipona bicolor Genome sequencing and assembly.</title>
        <authorList>
            <person name="Araujo N.S."/>
            <person name="Arias M.C."/>
        </authorList>
    </citation>
    <scope>NUCLEOTIDE SEQUENCE</scope>
    <source>
        <strain evidence="2">USP_2M_L1-L4_2017</strain>
        <tissue evidence="2">Whole body</tissue>
    </source>
</reference>
<organism evidence="2 3">
    <name type="scientific">Melipona bicolor</name>
    <dbReference type="NCBI Taxonomy" id="60889"/>
    <lineage>
        <taxon>Eukaryota</taxon>
        <taxon>Metazoa</taxon>
        <taxon>Ecdysozoa</taxon>
        <taxon>Arthropoda</taxon>
        <taxon>Hexapoda</taxon>
        <taxon>Insecta</taxon>
        <taxon>Pterygota</taxon>
        <taxon>Neoptera</taxon>
        <taxon>Endopterygota</taxon>
        <taxon>Hymenoptera</taxon>
        <taxon>Apocrita</taxon>
        <taxon>Aculeata</taxon>
        <taxon>Apoidea</taxon>
        <taxon>Anthophila</taxon>
        <taxon>Apidae</taxon>
        <taxon>Melipona</taxon>
    </lineage>
</organism>
<evidence type="ECO:0000256" key="1">
    <source>
        <dbReference type="SAM" id="MobiDB-lite"/>
    </source>
</evidence>
<proteinExistence type="predicted"/>